<dbReference type="GO" id="GO:0016837">
    <property type="term" value="F:carbon-oxygen lyase activity, acting on polysaccharides"/>
    <property type="evidence" value="ECO:0007669"/>
    <property type="project" value="UniProtKB-ARBA"/>
</dbReference>
<feature type="domain" description="Polysaccharide lyase family 8 central" evidence="2">
    <location>
        <begin position="367"/>
        <end position="557"/>
    </location>
</feature>
<dbReference type="InterPro" id="IPR003159">
    <property type="entry name" value="Lyase_8_central_dom"/>
</dbReference>
<feature type="non-terminal residue" evidence="4">
    <location>
        <position position="563"/>
    </location>
</feature>
<evidence type="ECO:0000313" key="4">
    <source>
        <dbReference type="EMBL" id="KIO26606.1"/>
    </source>
</evidence>
<feature type="domain" description="Polysaccharide lyase 8 N-terminal alpha-helical" evidence="3">
    <location>
        <begin position="127"/>
        <end position="321"/>
    </location>
</feature>
<dbReference type="Proteomes" id="UP000054248">
    <property type="component" value="Unassembled WGS sequence"/>
</dbReference>
<dbReference type="InterPro" id="IPR011013">
    <property type="entry name" value="Gal_mutarotase_sf_dom"/>
</dbReference>
<dbReference type="Gene3D" id="1.50.10.100">
    <property type="entry name" value="Chondroitin AC/alginate lyase"/>
    <property type="match status" value="1"/>
</dbReference>
<dbReference type="PANTHER" id="PTHR38481:SF1">
    <property type="entry name" value="HYALURONATE LYASE"/>
    <property type="match status" value="1"/>
</dbReference>
<reference evidence="4 5" key="1">
    <citation type="submission" date="2014-04" db="EMBL/GenBank/DDBJ databases">
        <authorList>
            <consortium name="DOE Joint Genome Institute"/>
            <person name="Kuo A."/>
            <person name="Girlanda M."/>
            <person name="Perotto S."/>
            <person name="Kohler A."/>
            <person name="Nagy L.G."/>
            <person name="Floudas D."/>
            <person name="Copeland A."/>
            <person name="Barry K.W."/>
            <person name="Cichocki N."/>
            <person name="Veneault-Fourrey C."/>
            <person name="LaButti K."/>
            <person name="Lindquist E.A."/>
            <person name="Lipzen A."/>
            <person name="Lundell T."/>
            <person name="Morin E."/>
            <person name="Murat C."/>
            <person name="Sun H."/>
            <person name="Tunlid A."/>
            <person name="Henrissat B."/>
            <person name="Grigoriev I.V."/>
            <person name="Hibbett D.S."/>
            <person name="Martin F."/>
            <person name="Nordberg H.P."/>
            <person name="Cantor M.N."/>
            <person name="Hua S.X."/>
        </authorList>
    </citation>
    <scope>NUCLEOTIDE SEQUENCE [LARGE SCALE GENOMIC DNA]</scope>
    <source>
        <strain evidence="4 5">MUT 4182</strain>
    </source>
</reference>
<dbReference type="GO" id="GO:0030246">
    <property type="term" value="F:carbohydrate binding"/>
    <property type="evidence" value="ECO:0007669"/>
    <property type="project" value="InterPro"/>
</dbReference>
<organism evidence="4 5">
    <name type="scientific">Tulasnella calospora MUT 4182</name>
    <dbReference type="NCBI Taxonomy" id="1051891"/>
    <lineage>
        <taxon>Eukaryota</taxon>
        <taxon>Fungi</taxon>
        <taxon>Dikarya</taxon>
        <taxon>Basidiomycota</taxon>
        <taxon>Agaricomycotina</taxon>
        <taxon>Agaricomycetes</taxon>
        <taxon>Cantharellales</taxon>
        <taxon>Tulasnellaceae</taxon>
        <taxon>Tulasnella</taxon>
    </lineage>
</organism>
<proteinExistence type="inferred from homology"/>
<evidence type="ECO:0000259" key="3">
    <source>
        <dbReference type="Pfam" id="PF08124"/>
    </source>
</evidence>
<dbReference type="GO" id="GO:0005576">
    <property type="term" value="C:extracellular region"/>
    <property type="evidence" value="ECO:0007669"/>
    <property type="project" value="InterPro"/>
</dbReference>
<dbReference type="InterPro" id="IPR014718">
    <property type="entry name" value="GH-type_carb-bd"/>
</dbReference>
<dbReference type="Gene3D" id="2.70.98.10">
    <property type="match status" value="1"/>
</dbReference>
<dbReference type="SUPFAM" id="SSF48230">
    <property type="entry name" value="Chondroitin AC/alginate lyase"/>
    <property type="match status" value="1"/>
</dbReference>
<keyword evidence="5" id="KW-1185">Reference proteome</keyword>
<dbReference type="Pfam" id="PF02278">
    <property type="entry name" value="Lyase_8"/>
    <property type="match status" value="1"/>
</dbReference>
<dbReference type="GO" id="GO:0005975">
    <property type="term" value="P:carbohydrate metabolic process"/>
    <property type="evidence" value="ECO:0007669"/>
    <property type="project" value="InterPro"/>
</dbReference>
<dbReference type="InterPro" id="IPR008929">
    <property type="entry name" value="Chondroitin_lyas"/>
</dbReference>
<accession>A0A0C3QIE7</accession>
<evidence type="ECO:0000313" key="5">
    <source>
        <dbReference type="Proteomes" id="UP000054248"/>
    </source>
</evidence>
<comment type="similarity">
    <text evidence="1">Belongs to the polysaccharide lyase 8 family.</text>
</comment>
<name>A0A0C3QIE7_9AGAM</name>
<dbReference type="InterPro" id="IPR012970">
    <property type="entry name" value="Lyase_8_alpha_N"/>
</dbReference>
<dbReference type="EMBL" id="KN823022">
    <property type="protein sequence ID" value="KIO26606.1"/>
    <property type="molecule type" value="Genomic_DNA"/>
</dbReference>
<dbReference type="Pfam" id="PF08124">
    <property type="entry name" value="Lyase_8_N"/>
    <property type="match status" value="1"/>
</dbReference>
<sequence>MRHRLVPESPTSHPTSCILRLNNFTATDQFPDVNYTTGCDAQRANWPAQTHWLHTLPLAAAYTDVLPHSVNLTENPPYDFVGNETVADVLNRAMNWWYQNDFTNDDCIDLGGMPNGTCACGTPGMWNANWYVNVILIPRQAIQTSVLLNNFITPEQRAAAVHLVERGATTFGRFVYGLGYITGANTLDISSNLINAGILQALAGNDTGYDLIDDAFERVHNEVQVQEADKADGIRPDGSFGQHMGILYTGNYGKDYTNLVLSLEIPAAGTQWEANDTSRDAFSKFIDGAAWSIYRNTVTNVLHWDFSVLGRFISFPVRDNQATVGLKVNYTQVLQLGQQWKDHNMTKVATSLLKNGTTVNGGKLNGNRMFYNNDYMVQRGKNYVTTVKTFSTRTGNTECVNSQNPLGFHLGQGVVFNYGSGNEYEDIAAAWDWNLIPGITTNYGETPLLCNFTQWSGNRTFVGGASDGEIGVTAMDYLNPYTGAFAYRKAWFFLPDDVQHVIVSNIEDTSGSSDIFHVLDQKKVNGAVYMDGKVVTEPKAGARSLWHDSVGYTFDTSESKGYE</sequence>
<gene>
    <name evidence="4" type="ORF">M407DRAFT_234836</name>
</gene>
<evidence type="ECO:0000259" key="2">
    <source>
        <dbReference type="Pfam" id="PF02278"/>
    </source>
</evidence>
<dbReference type="InterPro" id="IPR038970">
    <property type="entry name" value="Lyase_8"/>
</dbReference>
<dbReference type="AlphaFoldDB" id="A0A0C3QIE7"/>
<protein>
    <submittedName>
        <fullName evidence="4">Polysaccharide lyase family 8 protein</fullName>
    </submittedName>
</protein>
<dbReference type="PANTHER" id="PTHR38481">
    <property type="entry name" value="HYALURONATE LYASE"/>
    <property type="match status" value="1"/>
</dbReference>
<dbReference type="SUPFAM" id="SSF74650">
    <property type="entry name" value="Galactose mutarotase-like"/>
    <property type="match status" value="1"/>
</dbReference>
<dbReference type="OrthoDB" id="5980780at2759"/>
<keyword evidence="4" id="KW-0456">Lyase</keyword>
<dbReference type="HOGENOM" id="CLU_004172_3_1_1"/>
<evidence type="ECO:0000256" key="1">
    <source>
        <dbReference type="ARBA" id="ARBA00006699"/>
    </source>
</evidence>
<reference evidence="5" key="2">
    <citation type="submission" date="2015-01" db="EMBL/GenBank/DDBJ databases">
        <title>Evolutionary Origins and Diversification of the Mycorrhizal Mutualists.</title>
        <authorList>
            <consortium name="DOE Joint Genome Institute"/>
            <consortium name="Mycorrhizal Genomics Consortium"/>
            <person name="Kohler A."/>
            <person name="Kuo A."/>
            <person name="Nagy L.G."/>
            <person name="Floudas D."/>
            <person name="Copeland A."/>
            <person name="Barry K.W."/>
            <person name="Cichocki N."/>
            <person name="Veneault-Fourrey C."/>
            <person name="LaButti K."/>
            <person name="Lindquist E.A."/>
            <person name="Lipzen A."/>
            <person name="Lundell T."/>
            <person name="Morin E."/>
            <person name="Murat C."/>
            <person name="Riley R."/>
            <person name="Ohm R."/>
            <person name="Sun H."/>
            <person name="Tunlid A."/>
            <person name="Henrissat B."/>
            <person name="Grigoriev I.V."/>
            <person name="Hibbett D.S."/>
            <person name="Martin F."/>
        </authorList>
    </citation>
    <scope>NUCLEOTIDE SEQUENCE [LARGE SCALE GENOMIC DNA]</scope>
    <source>
        <strain evidence="5">MUT 4182</strain>
    </source>
</reference>